<accession>A0A4R6TFQ2</accession>
<feature type="domain" description="Tetratrico peptide repeat group 5" evidence="2">
    <location>
        <begin position="45"/>
        <end position="162"/>
    </location>
</feature>
<evidence type="ECO:0000259" key="2">
    <source>
        <dbReference type="Pfam" id="PF12688"/>
    </source>
</evidence>
<comment type="caution">
    <text evidence="3">The sequence shown here is derived from an EMBL/GenBank/DDBJ whole genome shotgun (WGS) entry which is preliminary data.</text>
</comment>
<keyword evidence="1" id="KW-0802">TPR repeat</keyword>
<dbReference type="AlphaFoldDB" id="A0A4R6TFQ2"/>
<dbReference type="PROSITE" id="PS50005">
    <property type="entry name" value="TPR"/>
    <property type="match status" value="1"/>
</dbReference>
<name>A0A4R6TFQ2_9FLAO</name>
<protein>
    <submittedName>
        <fullName evidence="3">Tetratricopeptide repeat protein</fullName>
    </submittedName>
</protein>
<dbReference type="InterPro" id="IPR019734">
    <property type="entry name" value="TPR_rpt"/>
</dbReference>
<proteinExistence type="predicted"/>
<reference evidence="3 4" key="1">
    <citation type="submission" date="2019-03" db="EMBL/GenBank/DDBJ databases">
        <title>Genomic Encyclopedia of Type Strains, Phase III (KMG-III): the genomes of soil and plant-associated and newly described type strains.</title>
        <authorList>
            <person name="Whitman W."/>
        </authorList>
    </citation>
    <scope>NUCLEOTIDE SEQUENCE [LARGE SCALE GENOMIC DNA]</scope>
    <source>
        <strain evidence="3 4">CECT 8283</strain>
    </source>
</reference>
<feature type="repeat" description="TPR" evidence="1">
    <location>
        <begin position="78"/>
        <end position="111"/>
    </location>
</feature>
<evidence type="ECO:0000313" key="3">
    <source>
        <dbReference type="EMBL" id="TDQ27499.1"/>
    </source>
</evidence>
<gene>
    <name evidence="3" type="ORF">DFQ07_1350</name>
</gene>
<dbReference type="Pfam" id="PF12688">
    <property type="entry name" value="TPR_5"/>
    <property type="match status" value="1"/>
</dbReference>
<dbReference type="Gene3D" id="1.25.40.10">
    <property type="entry name" value="Tetratricopeptide repeat domain"/>
    <property type="match status" value="1"/>
</dbReference>
<organism evidence="3 4">
    <name type="scientific">Tenacibaculum caenipelagi</name>
    <dbReference type="NCBI Taxonomy" id="1325435"/>
    <lineage>
        <taxon>Bacteria</taxon>
        <taxon>Pseudomonadati</taxon>
        <taxon>Bacteroidota</taxon>
        <taxon>Flavobacteriia</taxon>
        <taxon>Flavobacteriales</taxon>
        <taxon>Flavobacteriaceae</taxon>
        <taxon>Tenacibaculum</taxon>
    </lineage>
</organism>
<dbReference type="Proteomes" id="UP000295390">
    <property type="component" value="Unassembled WGS sequence"/>
</dbReference>
<keyword evidence="4" id="KW-1185">Reference proteome</keyword>
<dbReference type="InterPro" id="IPR011990">
    <property type="entry name" value="TPR-like_helical_dom_sf"/>
</dbReference>
<dbReference type="SUPFAM" id="SSF48452">
    <property type="entry name" value="TPR-like"/>
    <property type="match status" value="1"/>
</dbReference>
<dbReference type="SMART" id="SM00028">
    <property type="entry name" value="TPR"/>
    <property type="match status" value="2"/>
</dbReference>
<dbReference type="EMBL" id="SNYH01000003">
    <property type="protein sequence ID" value="TDQ27499.1"/>
    <property type="molecule type" value="Genomic_DNA"/>
</dbReference>
<evidence type="ECO:0000256" key="1">
    <source>
        <dbReference type="PROSITE-ProRule" id="PRU00339"/>
    </source>
</evidence>
<dbReference type="InterPro" id="IPR041656">
    <property type="entry name" value="TPR_5"/>
</dbReference>
<sequence length="167" mass="19393">MLNKENMEEKLAKAIALRSDKKYSESEIILKELIKDFPNEAKIYYHYAWLCDNMERETEARPKYEKALELGLAGEDLIGCYLGLGSTYRCIGEYEKSIALLDRAIKEYPSNNEYKVFKAMALYNVNEYKEAMNLLLNVIASTSSDKGVQEYQKAIEYYSDKLDKTFK</sequence>
<evidence type="ECO:0000313" key="4">
    <source>
        <dbReference type="Proteomes" id="UP000295390"/>
    </source>
</evidence>